<protein>
    <recommendedName>
        <fullName evidence="11">Pisatin demethylase</fullName>
    </recommendedName>
</protein>
<name>A0A9N9ZLZ8_9HYPO</name>
<dbReference type="GO" id="GO:0005506">
    <property type="term" value="F:iron ion binding"/>
    <property type="evidence" value="ECO:0007669"/>
    <property type="project" value="InterPro"/>
</dbReference>
<dbReference type="GO" id="GO:0004497">
    <property type="term" value="F:monooxygenase activity"/>
    <property type="evidence" value="ECO:0007669"/>
    <property type="project" value="UniProtKB-KW"/>
</dbReference>
<dbReference type="PRINTS" id="PR00385">
    <property type="entry name" value="P450"/>
</dbReference>
<dbReference type="PANTHER" id="PTHR24305:SF232">
    <property type="entry name" value="P450, PUTATIVE (EUROFUNG)-RELATED"/>
    <property type="match status" value="1"/>
</dbReference>
<dbReference type="OrthoDB" id="3934656at2759"/>
<evidence type="ECO:0000256" key="7">
    <source>
        <dbReference type="RuleBase" id="RU000461"/>
    </source>
</evidence>
<dbReference type="PROSITE" id="PS00086">
    <property type="entry name" value="CYTOCHROME_P450"/>
    <property type="match status" value="1"/>
</dbReference>
<evidence type="ECO:0000256" key="4">
    <source>
        <dbReference type="ARBA" id="ARBA00022723"/>
    </source>
</evidence>
<dbReference type="GO" id="GO:0020037">
    <property type="term" value="F:heme binding"/>
    <property type="evidence" value="ECO:0007669"/>
    <property type="project" value="InterPro"/>
</dbReference>
<comment type="cofactor">
    <cofactor evidence="1 6">
        <name>heme</name>
        <dbReference type="ChEBI" id="CHEBI:30413"/>
    </cofactor>
</comment>
<keyword evidence="8" id="KW-0812">Transmembrane</keyword>
<dbReference type="Pfam" id="PF00067">
    <property type="entry name" value="p450"/>
    <property type="match status" value="1"/>
</dbReference>
<organism evidence="9 10">
    <name type="scientific">Clonostachys solani</name>
    <dbReference type="NCBI Taxonomy" id="160281"/>
    <lineage>
        <taxon>Eukaryota</taxon>
        <taxon>Fungi</taxon>
        <taxon>Dikarya</taxon>
        <taxon>Ascomycota</taxon>
        <taxon>Pezizomycotina</taxon>
        <taxon>Sordariomycetes</taxon>
        <taxon>Hypocreomycetidae</taxon>
        <taxon>Hypocreales</taxon>
        <taxon>Bionectriaceae</taxon>
        <taxon>Clonostachys</taxon>
    </lineage>
</organism>
<accession>A0A9N9ZLZ8</accession>
<evidence type="ECO:0000256" key="5">
    <source>
        <dbReference type="ARBA" id="ARBA00023004"/>
    </source>
</evidence>
<dbReference type="FunFam" id="1.10.630.10:FF:000050">
    <property type="entry name" value="Cytochrome P450 monooxygenase"/>
    <property type="match status" value="1"/>
</dbReference>
<keyword evidence="7" id="KW-0560">Oxidoreductase</keyword>
<feature type="binding site" description="axial binding residue" evidence="6">
    <location>
        <position position="448"/>
    </location>
    <ligand>
        <name>heme</name>
        <dbReference type="ChEBI" id="CHEBI:30413"/>
    </ligand>
    <ligandPart>
        <name>Fe</name>
        <dbReference type="ChEBI" id="CHEBI:18248"/>
    </ligandPart>
</feature>
<evidence type="ECO:0000313" key="10">
    <source>
        <dbReference type="Proteomes" id="UP000775872"/>
    </source>
</evidence>
<keyword evidence="3 6" id="KW-0349">Heme</keyword>
<evidence type="ECO:0000256" key="3">
    <source>
        <dbReference type="ARBA" id="ARBA00022617"/>
    </source>
</evidence>
<dbReference type="PANTHER" id="PTHR24305">
    <property type="entry name" value="CYTOCHROME P450"/>
    <property type="match status" value="1"/>
</dbReference>
<dbReference type="CDD" id="cd11060">
    <property type="entry name" value="CYP57A1-like"/>
    <property type="match status" value="1"/>
</dbReference>
<gene>
    <name evidence="9" type="ORF">CSOL1703_00008470</name>
</gene>
<evidence type="ECO:0000313" key="9">
    <source>
        <dbReference type="EMBL" id="CAH0057993.1"/>
    </source>
</evidence>
<dbReference type="PRINTS" id="PR00463">
    <property type="entry name" value="EP450I"/>
</dbReference>
<keyword evidence="5 6" id="KW-0408">Iron</keyword>
<dbReference type="GO" id="GO:0016705">
    <property type="term" value="F:oxidoreductase activity, acting on paired donors, with incorporation or reduction of molecular oxygen"/>
    <property type="evidence" value="ECO:0007669"/>
    <property type="project" value="InterPro"/>
</dbReference>
<keyword evidence="4 6" id="KW-0479">Metal-binding</keyword>
<sequence>MALSIEHVAWLGLFGVLIWAIQILYLSLRPGLRDLPGPWLARYTSLWRLMFVLSGKAPEAYRKLHAKHGQVVRTAPKVVDISDPSAISLIYGIGSKFIKSDFYCSFDVMYQGEFMSSMFTTRSPEEHKALKRPVAQKFSMTSIKTLEYLVDPCSEIFTASMKEMQGQVVDLGVWLQWYAFDVIGAITFSKRFGFMEYREDVKNVLSGIDLGLRLGGILGQIPMLNRFSLGSKTFRNVLRRFPVGDPIDIVTKMVLEAIKSYDTQTSTTDTRTDFLAYFRQQQKSTGEIMPDKELMNHLTNNLLAGSDTTGISLRAVFYYLIRNADSYKKLQREIDDLDDAGKLSPVISYAESLQMEYLQLCLKEAMRMHPGVQYPLERVVPHGGATISGHFLPEGTVVGVNAAVIHRDRQIFGQDADEFRPERWLCDEEKAKVMDRHLLTFGAGARTCIGKNISIMEMGKLVPQILRQFDLEWASDEPEWKVETFWFAKQTGLLVRFRERSRKLQAGLEKATL</sequence>
<keyword evidence="7" id="KW-0503">Monooxygenase</keyword>
<dbReference type="InterPro" id="IPR036396">
    <property type="entry name" value="Cyt_P450_sf"/>
</dbReference>
<dbReference type="InterPro" id="IPR002401">
    <property type="entry name" value="Cyt_P450_E_grp-I"/>
</dbReference>
<keyword evidence="8" id="KW-0472">Membrane</keyword>
<evidence type="ECO:0000256" key="1">
    <source>
        <dbReference type="ARBA" id="ARBA00001971"/>
    </source>
</evidence>
<comment type="similarity">
    <text evidence="2 7">Belongs to the cytochrome P450 family.</text>
</comment>
<dbReference type="InterPro" id="IPR001128">
    <property type="entry name" value="Cyt_P450"/>
</dbReference>
<dbReference type="InterPro" id="IPR050121">
    <property type="entry name" value="Cytochrome_P450_monoxygenase"/>
</dbReference>
<reference evidence="9" key="1">
    <citation type="submission" date="2021-10" db="EMBL/GenBank/DDBJ databases">
        <authorList>
            <person name="Piombo E."/>
        </authorList>
    </citation>
    <scope>NUCLEOTIDE SEQUENCE</scope>
</reference>
<dbReference type="SUPFAM" id="SSF48264">
    <property type="entry name" value="Cytochrome P450"/>
    <property type="match status" value="1"/>
</dbReference>
<dbReference type="Proteomes" id="UP000775872">
    <property type="component" value="Unassembled WGS sequence"/>
</dbReference>
<evidence type="ECO:0000256" key="6">
    <source>
        <dbReference type="PIRSR" id="PIRSR602401-1"/>
    </source>
</evidence>
<evidence type="ECO:0000256" key="2">
    <source>
        <dbReference type="ARBA" id="ARBA00010617"/>
    </source>
</evidence>
<dbReference type="AlphaFoldDB" id="A0A9N9ZLZ8"/>
<comment type="caution">
    <text evidence="9">The sequence shown here is derived from an EMBL/GenBank/DDBJ whole genome shotgun (WGS) entry which is preliminary data.</text>
</comment>
<keyword evidence="10" id="KW-1185">Reference proteome</keyword>
<evidence type="ECO:0008006" key="11">
    <source>
        <dbReference type="Google" id="ProtNLM"/>
    </source>
</evidence>
<dbReference type="InterPro" id="IPR017972">
    <property type="entry name" value="Cyt_P450_CS"/>
</dbReference>
<evidence type="ECO:0000256" key="8">
    <source>
        <dbReference type="SAM" id="Phobius"/>
    </source>
</evidence>
<feature type="transmembrane region" description="Helical" evidence="8">
    <location>
        <begin position="7"/>
        <end position="28"/>
    </location>
</feature>
<dbReference type="Gene3D" id="1.10.630.10">
    <property type="entry name" value="Cytochrome P450"/>
    <property type="match status" value="1"/>
</dbReference>
<dbReference type="EMBL" id="CABFOC020000082">
    <property type="protein sequence ID" value="CAH0057993.1"/>
    <property type="molecule type" value="Genomic_DNA"/>
</dbReference>
<keyword evidence="8" id="KW-1133">Transmembrane helix</keyword>
<proteinExistence type="inferred from homology"/>